<name>A0AAN6ICC3_9EURO</name>
<evidence type="ECO:0000313" key="1">
    <source>
        <dbReference type="EMBL" id="KAI1612607.1"/>
    </source>
</evidence>
<sequence length="136" mass="16000">MFKWYRRAERCYAYLYDVLPRGDLPFSDWMQSFRCSEWFERGWTLQELLAPRELIFVCRSWEEEIGTRTSLSEEVKEATGIPKQALVQSWSLKDDLGSPKYSIAQVMSWASGRHTTRTEDTAYSLMGLFHISMPLL</sequence>
<proteinExistence type="predicted"/>
<evidence type="ECO:0000313" key="2">
    <source>
        <dbReference type="Proteomes" id="UP001203852"/>
    </source>
</evidence>
<keyword evidence="2" id="KW-1185">Reference proteome</keyword>
<reference evidence="1" key="1">
    <citation type="journal article" date="2022" name="bioRxiv">
        <title>Deciphering the potential niche of two novel black yeast fungi from a biological soil crust based on their genomes, phenotypes, and melanin regulation.</title>
        <authorList>
            <consortium name="DOE Joint Genome Institute"/>
            <person name="Carr E.C."/>
            <person name="Barton Q."/>
            <person name="Grambo S."/>
            <person name="Sullivan M."/>
            <person name="Renfro C.M."/>
            <person name="Kuo A."/>
            <person name="Pangilinan J."/>
            <person name="Lipzen A."/>
            <person name="Keymanesh K."/>
            <person name="Savage E."/>
            <person name="Barry K."/>
            <person name="Grigoriev I.V."/>
            <person name="Riekhof W.R."/>
            <person name="Harris S.S."/>
        </authorList>
    </citation>
    <scope>NUCLEOTIDE SEQUENCE</scope>
    <source>
        <strain evidence="1">JF 03-4F</strain>
    </source>
</reference>
<gene>
    <name evidence="1" type="ORF">EDD36DRAFT_418770</name>
</gene>
<accession>A0AAN6ICC3</accession>
<dbReference type="PANTHER" id="PTHR10622">
    <property type="entry name" value="HET DOMAIN-CONTAINING PROTEIN"/>
    <property type="match status" value="1"/>
</dbReference>
<protein>
    <submittedName>
        <fullName evidence="1">Uncharacterized protein</fullName>
    </submittedName>
</protein>
<dbReference type="Proteomes" id="UP001203852">
    <property type="component" value="Unassembled WGS sequence"/>
</dbReference>
<dbReference type="AlphaFoldDB" id="A0AAN6ICC3"/>
<dbReference type="EMBL" id="MU404354">
    <property type="protein sequence ID" value="KAI1612607.1"/>
    <property type="molecule type" value="Genomic_DNA"/>
</dbReference>
<organism evidence="1 2">
    <name type="scientific">Exophiala viscosa</name>
    <dbReference type="NCBI Taxonomy" id="2486360"/>
    <lineage>
        <taxon>Eukaryota</taxon>
        <taxon>Fungi</taxon>
        <taxon>Dikarya</taxon>
        <taxon>Ascomycota</taxon>
        <taxon>Pezizomycotina</taxon>
        <taxon>Eurotiomycetes</taxon>
        <taxon>Chaetothyriomycetidae</taxon>
        <taxon>Chaetothyriales</taxon>
        <taxon>Herpotrichiellaceae</taxon>
        <taxon>Exophiala</taxon>
    </lineage>
</organism>
<dbReference type="PANTHER" id="PTHR10622:SF10">
    <property type="entry name" value="HET DOMAIN-CONTAINING PROTEIN"/>
    <property type="match status" value="1"/>
</dbReference>
<comment type="caution">
    <text evidence="1">The sequence shown here is derived from an EMBL/GenBank/DDBJ whole genome shotgun (WGS) entry which is preliminary data.</text>
</comment>